<dbReference type="Proteomes" id="UP000466694">
    <property type="component" value="Unassembled WGS sequence"/>
</dbReference>
<feature type="region of interest" description="Disordered" evidence="2">
    <location>
        <begin position="1"/>
        <end position="37"/>
    </location>
</feature>
<reference evidence="3 4" key="1">
    <citation type="journal article" date="2013" name="Genome Biol.">
        <title>Comparative genomics of the core and accessory genomes of 48 Sinorhizobium strains comprising five genospecies.</title>
        <authorList>
            <person name="Sugawara M."/>
            <person name="Epstein B."/>
            <person name="Badgley B.D."/>
            <person name="Unno T."/>
            <person name="Xu L."/>
            <person name="Reese J."/>
            <person name="Gyaneshwar P."/>
            <person name="Denny R."/>
            <person name="Mudge J."/>
            <person name="Bharti A.K."/>
            <person name="Farmer A.D."/>
            <person name="May G.D."/>
            <person name="Woodward J.E."/>
            <person name="Medigue C."/>
            <person name="Vallenet D."/>
            <person name="Lajus A."/>
            <person name="Rouy Z."/>
            <person name="Martinez-Vaz B."/>
            <person name="Tiffin P."/>
            <person name="Young N.D."/>
            <person name="Sadowsky M.J."/>
        </authorList>
    </citation>
    <scope>NUCLEOTIDE SEQUENCE [LARGE SCALE GENOMIC DNA]</scope>
    <source>
        <strain evidence="3 4">USDA205</strain>
    </source>
</reference>
<dbReference type="EMBL" id="WISZ01000066">
    <property type="protein sequence ID" value="MQX08164.1"/>
    <property type="molecule type" value="Genomic_DNA"/>
</dbReference>
<gene>
    <name evidence="3" type="ORF">GHK48_07510</name>
</gene>
<evidence type="ECO:0000256" key="1">
    <source>
        <dbReference type="SAM" id="Coils"/>
    </source>
</evidence>
<organism evidence="3 4">
    <name type="scientific">Rhizobium fredii</name>
    <name type="common">Sinorhizobium fredii</name>
    <dbReference type="NCBI Taxonomy" id="380"/>
    <lineage>
        <taxon>Bacteria</taxon>
        <taxon>Pseudomonadati</taxon>
        <taxon>Pseudomonadota</taxon>
        <taxon>Alphaproteobacteria</taxon>
        <taxon>Hyphomicrobiales</taxon>
        <taxon>Rhizobiaceae</taxon>
        <taxon>Sinorhizobium/Ensifer group</taxon>
        <taxon>Sinorhizobium</taxon>
    </lineage>
</organism>
<evidence type="ECO:0000313" key="3">
    <source>
        <dbReference type="EMBL" id="MQX08164.1"/>
    </source>
</evidence>
<evidence type="ECO:0000313" key="4">
    <source>
        <dbReference type="Proteomes" id="UP000466694"/>
    </source>
</evidence>
<feature type="compositionally biased region" description="Polar residues" evidence="2">
    <location>
        <begin position="1"/>
        <end position="12"/>
    </location>
</feature>
<protein>
    <submittedName>
        <fullName evidence="3">Uncharacterized protein</fullName>
    </submittedName>
</protein>
<feature type="coiled-coil region" evidence="1">
    <location>
        <begin position="39"/>
        <end position="100"/>
    </location>
</feature>
<dbReference type="AlphaFoldDB" id="A0A844A4X7"/>
<keyword evidence="1" id="KW-0175">Coiled coil</keyword>
<dbReference type="RefSeq" id="WP_037396425.1">
    <property type="nucleotide sequence ID" value="NZ_BJNI01000007.1"/>
</dbReference>
<sequence length="104" mass="11467">MSKQGKVRSSTVAPPDVDEPTDALGRHTRKTESPVRQQINAMRERIAELEAEIDAIATEAHTAIGTLPGADRIETAKDVVAEKREKIQRLRTHLEEIEKLASTG</sequence>
<name>A0A844A4X7_RHIFR</name>
<dbReference type="GeneID" id="48976126"/>
<evidence type="ECO:0000256" key="2">
    <source>
        <dbReference type="SAM" id="MobiDB-lite"/>
    </source>
</evidence>
<accession>A0A844A4X7</accession>
<proteinExistence type="predicted"/>
<comment type="caution">
    <text evidence="3">The sequence shown here is derived from an EMBL/GenBank/DDBJ whole genome shotgun (WGS) entry which is preliminary data.</text>
</comment>